<comment type="caution">
    <text evidence="3">The sequence shown here is derived from an EMBL/GenBank/DDBJ whole genome shotgun (WGS) entry which is preliminary data.</text>
</comment>
<protein>
    <recommendedName>
        <fullName evidence="2">DUF7907 domain-containing protein</fullName>
    </recommendedName>
</protein>
<feature type="signal peptide" evidence="1">
    <location>
        <begin position="1"/>
        <end position="17"/>
    </location>
</feature>
<sequence length="180" mass="19416">MLFSVATAATLVSAAAAAAVPRASGNFKVHARCVGRTDFQDSPGYLYAEYAYPPGYYAALDTNPDNGIVGYTSDPTNPSNSSLIFPESGGYYQGFVLYPLTQQYPESIAQIFSGQTGTKGIYVDENGLVQWQAQDGVPIVWEACPNTPLEYGTATALKYRWSNTTTSSGCWDAELVAEYQ</sequence>
<feature type="domain" description="DUF7907" evidence="2">
    <location>
        <begin position="45"/>
        <end position="179"/>
    </location>
</feature>
<evidence type="ECO:0000259" key="2">
    <source>
        <dbReference type="Pfam" id="PF25484"/>
    </source>
</evidence>
<feature type="chain" id="PRO_5040262308" description="DUF7907 domain-containing protein" evidence="1">
    <location>
        <begin position="18"/>
        <end position="180"/>
    </location>
</feature>
<name>A0A9P4URG9_9PEZI</name>
<evidence type="ECO:0000313" key="3">
    <source>
        <dbReference type="EMBL" id="KAF2723899.1"/>
    </source>
</evidence>
<dbReference type="Proteomes" id="UP000799441">
    <property type="component" value="Unassembled WGS sequence"/>
</dbReference>
<accession>A0A9P4URG9</accession>
<dbReference type="AlphaFoldDB" id="A0A9P4URG9"/>
<evidence type="ECO:0000256" key="1">
    <source>
        <dbReference type="SAM" id="SignalP"/>
    </source>
</evidence>
<dbReference type="Pfam" id="PF25484">
    <property type="entry name" value="DUF7907"/>
    <property type="match status" value="1"/>
</dbReference>
<proteinExistence type="predicted"/>
<keyword evidence="1" id="KW-0732">Signal</keyword>
<dbReference type="InterPro" id="IPR057229">
    <property type="entry name" value="DUF7907"/>
</dbReference>
<gene>
    <name evidence="3" type="ORF">K431DRAFT_282591</name>
</gene>
<dbReference type="EMBL" id="MU003774">
    <property type="protein sequence ID" value="KAF2723899.1"/>
    <property type="molecule type" value="Genomic_DNA"/>
</dbReference>
<dbReference type="OrthoDB" id="3914360at2759"/>
<keyword evidence="4" id="KW-1185">Reference proteome</keyword>
<evidence type="ECO:0000313" key="4">
    <source>
        <dbReference type="Proteomes" id="UP000799441"/>
    </source>
</evidence>
<organism evidence="3 4">
    <name type="scientific">Polychaeton citri CBS 116435</name>
    <dbReference type="NCBI Taxonomy" id="1314669"/>
    <lineage>
        <taxon>Eukaryota</taxon>
        <taxon>Fungi</taxon>
        <taxon>Dikarya</taxon>
        <taxon>Ascomycota</taxon>
        <taxon>Pezizomycotina</taxon>
        <taxon>Dothideomycetes</taxon>
        <taxon>Dothideomycetidae</taxon>
        <taxon>Capnodiales</taxon>
        <taxon>Capnodiaceae</taxon>
        <taxon>Polychaeton</taxon>
    </lineage>
</organism>
<reference evidence="3" key="1">
    <citation type="journal article" date="2020" name="Stud. Mycol.">
        <title>101 Dothideomycetes genomes: a test case for predicting lifestyles and emergence of pathogens.</title>
        <authorList>
            <person name="Haridas S."/>
            <person name="Albert R."/>
            <person name="Binder M."/>
            <person name="Bloem J."/>
            <person name="Labutti K."/>
            <person name="Salamov A."/>
            <person name="Andreopoulos B."/>
            <person name="Baker S."/>
            <person name="Barry K."/>
            <person name="Bills G."/>
            <person name="Bluhm B."/>
            <person name="Cannon C."/>
            <person name="Castanera R."/>
            <person name="Culley D."/>
            <person name="Daum C."/>
            <person name="Ezra D."/>
            <person name="Gonzalez J."/>
            <person name="Henrissat B."/>
            <person name="Kuo A."/>
            <person name="Liang C."/>
            <person name="Lipzen A."/>
            <person name="Lutzoni F."/>
            <person name="Magnuson J."/>
            <person name="Mondo S."/>
            <person name="Nolan M."/>
            <person name="Ohm R."/>
            <person name="Pangilinan J."/>
            <person name="Park H.-J."/>
            <person name="Ramirez L."/>
            <person name="Alfaro M."/>
            <person name="Sun H."/>
            <person name="Tritt A."/>
            <person name="Yoshinaga Y."/>
            <person name="Zwiers L.-H."/>
            <person name="Turgeon B."/>
            <person name="Goodwin S."/>
            <person name="Spatafora J."/>
            <person name="Crous P."/>
            <person name="Grigoriev I."/>
        </authorList>
    </citation>
    <scope>NUCLEOTIDE SEQUENCE</scope>
    <source>
        <strain evidence="3">CBS 116435</strain>
    </source>
</reference>